<keyword evidence="3" id="KW-0963">Cytoplasm</keyword>
<dbReference type="InterPro" id="IPR036872">
    <property type="entry name" value="CH_dom_sf"/>
</dbReference>
<dbReference type="OrthoDB" id="2148418at2759"/>
<keyword evidence="10" id="KW-0539">Nucleus</keyword>
<feature type="domain" description="Calponin-homology (CH)" evidence="13">
    <location>
        <begin position="847"/>
        <end position="979"/>
    </location>
</feature>
<dbReference type="InterPro" id="IPR013783">
    <property type="entry name" value="Ig-like_fold"/>
</dbReference>
<dbReference type="SUPFAM" id="SSF47576">
    <property type="entry name" value="Calponin-homology domain, CH-domain"/>
    <property type="match status" value="1"/>
</dbReference>
<dbReference type="PANTHER" id="PTHR22706:SF1">
    <property type="entry name" value="ASSEMBLY FACTOR FOR SPINDLE MICROTUBULES"/>
    <property type="match status" value="1"/>
</dbReference>
<dbReference type="GO" id="GO:0005516">
    <property type="term" value="F:calmodulin binding"/>
    <property type="evidence" value="ECO:0007669"/>
    <property type="project" value="UniProtKB-KW"/>
</dbReference>
<keyword evidence="4" id="KW-0597">Phosphoprotein</keyword>
<evidence type="ECO:0000259" key="13">
    <source>
        <dbReference type="PROSITE" id="PS50021"/>
    </source>
</evidence>
<dbReference type="CDD" id="cd21223">
    <property type="entry name" value="CH_ASPM_rpt1"/>
    <property type="match status" value="1"/>
</dbReference>
<dbReference type="Gene3D" id="1.20.5.190">
    <property type="match status" value="6"/>
</dbReference>
<dbReference type="Gene3D" id="2.60.40.10">
    <property type="entry name" value="Immunoglobulins"/>
    <property type="match status" value="1"/>
</dbReference>
<evidence type="ECO:0000256" key="8">
    <source>
        <dbReference type="ARBA" id="ARBA00022860"/>
    </source>
</evidence>
<dbReference type="EMBL" id="CVRI01000060">
    <property type="protein sequence ID" value="CRL03878.1"/>
    <property type="molecule type" value="Genomic_DNA"/>
</dbReference>
<evidence type="ECO:0000256" key="1">
    <source>
        <dbReference type="ARBA" id="ARBA00004123"/>
    </source>
</evidence>
<dbReference type="InterPro" id="IPR027417">
    <property type="entry name" value="P-loop_NTPase"/>
</dbReference>
<dbReference type="Gene3D" id="1.10.418.10">
    <property type="entry name" value="Calponin-like domain"/>
    <property type="match status" value="1"/>
</dbReference>
<evidence type="ECO:0000256" key="9">
    <source>
        <dbReference type="ARBA" id="ARBA00023054"/>
    </source>
</evidence>
<evidence type="ECO:0000256" key="11">
    <source>
        <dbReference type="ARBA" id="ARBA00023306"/>
    </source>
</evidence>
<dbReference type="SMART" id="SM00033">
    <property type="entry name" value="CH"/>
    <property type="match status" value="1"/>
</dbReference>
<dbReference type="GO" id="GO:0000922">
    <property type="term" value="C:spindle pole"/>
    <property type="evidence" value="ECO:0007669"/>
    <property type="project" value="TreeGrafter"/>
</dbReference>
<dbReference type="GO" id="GO:0051295">
    <property type="term" value="P:establishment of meiotic spindle localization"/>
    <property type="evidence" value="ECO:0007669"/>
    <property type="project" value="TreeGrafter"/>
</dbReference>
<feature type="compositionally biased region" description="Polar residues" evidence="12">
    <location>
        <begin position="164"/>
        <end position="180"/>
    </location>
</feature>
<protein>
    <submittedName>
        <fullName evidence="14">CLUMA_CG017003, isoform A</fullName>
    </submittedName>
</protein>
<dbReference type="PROSITE" id="PS50021">
    <property type="entry name" value="CH"/>
    <property type="match status" value="1"/>
</dbReference>
<name>A0A1J1IXI2_9DIPT</name>
<feature type="region of interest" description="Disordered" evidence="12">
    <location>
        <begin position="151"/>
        <end position="180"/>
    </location>
</feature>
<gene>
    <name evidence="14" type="ORF">CLUMA_CG017003</name>
</gene>
<evidence type="ECO:0000256" key="6">
    <source>
        <dbReference type="ARBA" id="ARBA00022737"/>
    </source>
</evidence>
<dbReference type="STRING" id="568069.A0A1J1IXI2"/>
<dbReference type="PROSITE" id="PS50096">
    <property type="entry name" value="IQ"/>
    <property type="match status" value="9"/>
</dbReference>
<evidence type="ECO:0000256" key="7">
    <source>
        <dbReference type="ARBA" id="ARBA00022776"/>
    </source>
</evidence>
<keyword evidence="5" id="KW-0132">Cell division</keyword>
<dbReference type="CDD" id="cd23767">
    <property type="entry name" value="IQCD"/>
    <property type="match status" value="1"/>
</dbReference>
<dbReference type="InterPro" id="IPR051185">
    <property type="entry name" value="ASPM"/>
</dbReference>
<keyword evidence="9" id="KW-0175">Coiled coil</keyword>
<proteinExistence type="predicted"/>
<dbReference type="GO" id="GO:0000278">
    <property type="term" value="P:mitotic cell cycle"/>
    <property type="evidence" value="ECO:0007669"/>
    <property type="project" value="TreeGrafter"/>
</dbReference>
<evidence type="ECO:0000256" key="4">
    <source>
        <dbReference type="ARBA" id="ARBA00022553"/>
    </source>
</evidence>
<reference evidence="14 15" key="1">
    <citation type="submission" date="2015-04" db="EMBL/GenBank/DDBJ databases">
        <authorList>
            <person name="Syromyatnikov M.Y."/>
            <person name="Popov V.N."/>
        </authorList>
    </citation>
    <scope>NUCLEOTIDE SEQUENCE [LARGE SCALE GENOMIC DNA]</scope>
</reference>
<dbReference type="GO" id="GO:0005634">
    <property type="term" value="C:nucleus"/>
    <property type="evidence" value="ECO:0007669"/>
    <property type="project" value="UniProtKB-SubCell"/>
</dbReference>
<keyword evidence="7" id="KW-0498">Mitosis</keyword>
<dbReference type="PANTHER" id="PTHR22706">
    <property type="entry name" value="ASSEMBLY FACTOR FOR SPINDLE MICROTUBULES"/>
    <property type="match status" value="1"/>
</dbReference>
<dbReference type="SMART" id="SM00015">
    <property type="entry name" value="IQ"/>
    <property type="match status" value="20"/>
</dbReference>
<dbReference type="Pfam" id="PF00307">
    <property type="entry name" value="CH"/>
    <property type="match status" value="1"/>
</dbReference>
<evidence type="ECO:0000256" key="12">
    <source>
        <dbReference type="SAM" id="MobiDB-lite"/>
    </source>
</evidence>
<evidence type="ECO:0000313" key="15">
    <source>
        <dbReference type="Proteomes" id="UP000183832"/>
    </source>
</evidence>
<evidence type="ECO:0000313" key="14">
    <source>
        <dbReference type="EMBL" id="CRL03878.1"/>
    </source>
</evidence>
<dbReference type="Pfam" id="PF00612">
    <property type="entry name" value="IQ"/>
    <property type="match status" value="9"/>
</dbReference>
<evidence type="ECO:0000256" key="5">
    <source>
        <dbReference type="ARBA" id="ARBA00022618"/>
    </source>
</evidence>
<dbReference type="InterPro" id="IPR000048">
    <property type="entry name" value="IQ_motif_EF-hand-BS"/>
</dbReference>
<dbReference type="SUPFAM" id="SSF52540">
    <property type="entry name" value="P-loop containing nucleoside triphosphate hydrolases"/>
    <property type="match status" value="1"/>
</dbReference>
<organism evidence="14 15">
    <name type="scientific">Clunio marinus</name>
    <dbReference type="NCBI Taxonomy" id="568069"/>
    <lineage>
        <taxon>Eukaryota</taxon>
        <taxon>Metazoa</taxon>
        <taxon>Ecdysozoa</taxon>
        <taxon>Arthropoda</taxon>
        <taxon>Hexapoda</taxon>
        <taxon>Insecta</taxon>
        <taxon>Pterygota</taxon>
        <taxon>Neoptera</taxon>
        <taxon>Endopterygota</taxon>
        <taxon>Diptera</taxon>
        <taxon>Nematocera</taxon>
        <taxon>Chironomoidea</taxon>
        <taxon>Chironomidae</taxon>
        <taxon>Clunio</taxon>
    </lineage>
</organism>
<keyword evidence="15" id="KW-1185">Reference proteome</keyword>
<keyword evidence="6" id="KW-0677">Repeat</keyword>
<evidence type="ECO:0000256" key="3">
    <source>
        <dbReference type="ARBA" id="ARBA00022490"/>
    </source>
</evidence>
<dbReference type="FunFam" id="1.10.418.10:FF:000051">
    <property type="entry name" value="Abnormal spindle-like microcephaly-associated protein homolog"/>
    <property type="match status" value="1"/>
</dbReference>
<accession>A0A1J1IXI2</accession>
<dbReference type="GO" id="GO:0051301">
    <property type="term" value="P:cell division"/>
    <property type="evidence" value="ECO:0007669"/>
    <property type="project" value="UniProtKB-KW"/>
</dbReference>
<evidence type="ECO:0000256" key="10">
    <source>
        <dbReference type="ARBA" id="ARBA00023242"/>
    </source>
</evidence>
<dbReference type="GO" id="GO:0005737">
    <property type="term" value="C:cytoplasm"/>
    <property type="evidence" value="ECO:0007669"/>
    <property type="project" value="UniProtKB-SubCell"/>
</dbReference>
<comment type="subcellular location">
    <subcellularLocation>
        <location evidence="2">Cytoplasm</location>
    </subcellularLocation>
    <subcellularLocation>
        <location evidence="1">Nucleus</location>
    </subcellularLocation>
</comment>
<dbReference type="Pfam" id="PF15780">
    <property type="entry name" value="ASH"/>
    <property type="match status" value="1"/>
</dbReference>
<dbReference type="InterPro" id="IPR001715">
    <property type="entry name" value="CH_dom"/>
</dbReference>
<sequence length="2063" mass="243288">MSAFEFKLTPTRQQKERIRNEDKEPTLIDLRPFTGKSIVTFDGVPVSKTAHRTMIISNYFDEAVKVMVTKCLKPEFNVSLEWTSNTIAPQSQVNLDVSWTPLKVVSCREVLQISDIHGNKKDVSFILKSFELKKTMTRKIAPMGYQKKLKLKTPSPPRHFLQPKSGNTHSTTEFSETPQSMPLPLSSLQYTITVHKNQENEENFNQINISYKVKAGDKENASPVKTPNTLELIRNLHLNPTPEANKPLHLLPTPVGTTREDIIVSRMLSRRALINDENLADPSKTFLPDIRIEGAKEIQIEATDEINEIEIIFKENQNILGKTQTISTLCAIDEDELLTTDRNFQETFKVNKSESLLLLVDDSDKKSEDRMSESMRETNSDDVTRQLRTNQGSMPNLNEMNSVLTCIEDNRYFRQPESQQFQQNLSIESTVSHADFREIEICAQSSRLNLDDSDLNAVAPTPIKESKVEKSPRKYVKEISSPTVKRVMKQDSEFKSPLKVMRMIFSPPRNNLSTNINDIMRRETFDIESRGRMIRATTWKQKQAQQVFAAPKTPKTLNLRPSSSLISQSLHSLSSLSVASVTSTCSMPANLTSGRLYNENHVNAYNNNDPFSATTTIDPFLSSTMYLEEQTLDRIEKTYMKWLNALVTIPPDLDSSAEKIDLGKLFTDAQKKELTFAPTKEMVCSRYYTSRLDSLRSVAVKFFHSDTIAGPLNKVFVMMNDPKKLGIRTERCIHLDLVLQRSLLELLLCYNPLWLRIGLEVVFNVQLNLNSNQDIYGMSRFIITNMFKSSYLAEKYSKFSQQSEYLEKLRKHTVKSFLFIIFFLDRAKEHRLIKKNPCLFVKRAEYKESSEILKKFASLVLSNYGDIIRMLKRFDYVVTHKQTVIDEFDYAFKNLAVDLRDGVRLTKVMEIILMRDDLVQKVRVPAISRLQKVYNVDLALKALEAADYKILGNITSKDIADGHREKTLSLLWQIIYKFRAPRFNAAAKTIQKFWKAKYLEIVINQRIEEKKQQRYHNAALTIQKHFRAWRVRRLFKAHIERVKHATIVIQKTVRGFLARQRIKQQIQKIVAMQRWYRRLRVMFKLRKRFVLKRRSAVVIQKWWRRQKLARQIIASSVVIKEIQHQALVCHQSAVVIQRSIKSFFIHKKFHAIIEGIVAGNQRVQQENSAATKIQSMMRMKRERRQFLFVKEMTITIQRWWRFKCEGRKQHENFLKLKEKTMKIQQWYRGVLTMRKQQEKYRKERILIIAVQRRFRANLLMKKQREEFLAMKSSALVIQQKLRAMFAMRKQRNDFLTLKSCVTSIQNRYRATLKMKIDRKSFVMMKESSIKIQRKLRATLLARKVRFDYFELRLATISIQQHYRAILAMRKAQKLFAEMKAADTLMKKQIVMKLENRILANKHMKVEREKFVELRQTVIIIQRKFRLKLLARKERQSYQTLRVTVIKMQSIIRGRHARQRFQVMKKVHGMNLAATKIQSIVRMNQQQSQYLKIKHSIIKIQKWWRNNCEARKQQENFLLMKLNAIKIQKWYRGVLKMRVERNEFIKQREFIIKIQRQFRGNLMMKKQRNEYQKLKSATITMQRIYRATSLMKKQESEYLNIRLSVITIQIRFRATMKMKIERKKFLDLKRSSVTIQRKLRATLQARKARCEFLQMKLATLCIQERYRAVLAMRKAQKLLAEMKAADTLMKKQIVMKLGDRFLARKLMKVQREKFLELRQIVIFIQRRFRMKLLARHEHQTFTTIRVTVVHFQSRIRGYQARQRFEELKTPENLELRKRHKAARLIQASWRGYYVRRKECNNCFKKIVSRLIIARNNVDPAQTLAAKLKTSLESLRSYDSNLAISLFAKLEYMSRIVPWILVDDAEFISVYCYGIMAQAIRSEMDKQIIELCSCIILNLSRYKDTREIAFQEYRFKTIAQMLLRWCDKDCGIFNTLCTLVWVFGHCDRKKEIIRRFMMVDGEFILSQIKQNVLRKENMRKNSRRPIGFQSMSLVKYKKDYLMQLRYHHEKSAYSSGFITPEMLRQCHEIPSLQPDYGVVKKTPYIFYSSVFAFDNVLKTLNIRHA</sequence>
<evidence type="ECO:0000256" key="2">
    <source>
        <dbReference type="ARBA" id="ARBA00004496"/>
    </source>
</evidence>
<keyword evidence="11" id="KW-0131">Cell cycle</keyword>
<dbReference type="GO" id="GO:0007051">
    <property type="term" value="P:spindle organization"/>
    <property type="evidence" value="ECO:0007669"/>
    <property type="project" value="TreeGrafter"/>
</dbReference>
<dbReference type="Proteomes" id="UP000183832">
    <property type="component" value="Unassembled WGS sequence"/>
</dbReference>
<dbReference type="InterPro" id="IPR031549">
    <property type="entry name" value="ASH"/>
</dbReference>
<keyword evidence="8" id="KW-0112">Calmodulin-binding</keyword>